<feature type="domain" description="RNase III" evidence="5">
    <location>
        <begin position="10"/>
        <end position="105"/>
    </location>
</feature>
<comment type="subunit">
    <text evidence="4">Homodimer.</text>
</comment>
<comment type="caution">
    <text evidence="6">The sequence shown here is derived from an EMBL/GenBank/DDBJ whole genome shotgun (WGS) entry which is preliminary data.</text>
</comment>
<dbReference type="EC" id="3.1.26.-" evidence="4"/>
<dbReference type="GO" id="GO:0019843">
    <property type="term" value="F:rRNA binding"/>
    <property type="evidence" value="ECO:0007669"/>
    <property type="project" value="UniProtKB-UniRule"/>
</dbReference>
<evidence type="ECO:0000313" key="7">
    <source>
        <dbReference type="Proteomes" id="UP000006443"/>
    </source>
</evidence>
<keyword evidence="2 4" id="KW-0255">Endonuclease</keyword>
<dbReference type="PANTHER" id="PTHR34276">
    <property type="entry name" value="MINI-RIBONUCLEASE 3"/>
    <property type="match status" value="1"/>
</dbReference>
<dbReference type="Proteomes" id="UP000006443">
    <property type="component" value="Unassembled WGS sequence"/>
</dbReference>
<dbReference type="OrthoDB" id="46571at2"/>
<proteinExistence type="inferred from homology"/>
<keyword evidence="4" id="KW-0460">Magnesium</keyword>
<dbReference type="PIRSF" id="PIRSF005520">
    <property type="entry name" value="UCP005520"/>
    <property type="match status" value="1"/>
</dbReference>
<comment type="function">
    <text evidence="4">Involved in correct processing of both the 5' and 3' ends of 23S rRNA precursor. Processes 30S rRNA precursor transcript even in absence of ribonuclease 3 (Rnc); Rnc processes 30S rRNA into smaller rRNA precursors.</text>
</comment>
<dbReference type="GO" id="GO:0004525">
    <property type="term" value="F:ribonuclease III activity"/>
    <property type="evidence" value="ECO:0007669"/>
    <property type="project" value="InterPro"/>
</dbReference>
<dbReference type="Pfam" id="PF00636">
    <property type="entry name" value="Ribonuclease_3"/>
    <property type="match status" value="1"/>
</dbReference>
<dbReference type="InterPro" id="IPR008226">
    <property type="entry name" value="Mini3_fam"/>
</dbReference>
<evidence type="ECO:0000256" key="4">
    <source>
        <dbReference type="HAMAP-Rule" id="MF_01468"/>
    </source>
</evidence>
<protein>
    <recommendedName>
        <fullName evidence="4">Mini-ribonuclease 3</fullName>
        <shortName evidence="4">Mini-3</shortName>
        <shortName evidence="4">Mini-RNase 3</shortName>
        <ecNumber evidence="4">3.1.26.-</ecNumber>
    </recommendedName>
    <alternativeName>
        <fullName evidence="4">Mini-RNase III</fullName>
        <shortName evidence="4">Mini-III</shortName>
    </alternativeName>
</protein>
<dbReference type="SUPFAM" id="SSF69065">
    <property type="entry name" value="RNase III domain-like"/>
    <property type="match status" value="1"/>
</dbReference>
<dbReference type="Gene3D" id="1.10.1520.10">
    <property type="entry name" value="Ribonuclease III domain"/>
    <property type="match status" value="1"/>
</dbReference>
<dbReference type="eggNOG" id="COG1939">
    <property type="taxonomic scope" value="Bacteria"/>
</dbReference>
<dbReference type="GO" id="GO:0005737">
    <property type="term" value="C:cytoplasm"/>
    <property type="evidence" value="ECO:0007669"/>
    <property type="project" value="UniProtKB-SubCell"/>
</dbReference>
<dbReference type="HAMAP" id="MF_01468">
    <property type="entry name" value="RNase_Mini_III"/>
    <property type="match status" value="1"/>
</dbReference>
<keyword evidence="7" id="KW-1185">Reference proteome</keyword>
<evidence type="ECO:0000256" key="2">
    <source>
        <dbReference type="ARBA" id="ARBA00022759"/>
    </source>
</evidence>
<keyword evidence="1 4" id="KW-0540">Nuclease</keyword>
<evidence type="ECO:0000259" key="5">
    <source>
        <dbReference type="Pfam" id="PF00636"/>
    </source>
</evidence>
<name>C0GIM8_DETAL</name>
<sequence length="123" mass="13986">MNSNLSPLMLAYVGDAVFELFVRQKLSRQKALPVRQLHRRATRLVRAEGQDAALGQIEPLLSEEEAEIVRRGRNTKSRVPKNADMAAYRRATGFEALLGWLYLNGEHHRLEELLDAIEMGEES</sequence>
<accession>C0GIM8</accession>
<organism evidence="6 7">
    <name type="scientific">Dethiobacter alkaliphilus AHT 1</name>
    <dbReference type="NCBI Taxonomy" id="555088"/>
    <lineage>
        <taxon>Bacteria</taxon>
        <taxon>Bacillati</taxon>
        <taxon>Bacillota</taxon>
        <taxon>Dethiobacteria</taxon>
        <taxon>Dethiobacterales</taxon>
        <taxon>Dethiobacteraceae</taxon>
        <taxon>Dethiobacter</taxon>
    </lineage>
</organism>
<dbReference type="RefSeq" id="WP_008517619.1">
    <property type="nucleotide sequence ID" value="NZ_ACJM01000012.1"/>
</dbReference>
<keyword evidence="4" id="KW-0963">Cytoplasm</keyword>
<evidence type="ECO:0000256" key="3">
    <source>
        <dbReference type="ARBA" id="ARBA00022801"/>
    </source>
</evidence>
<dbReference type="AlphaFoldDB" id="C0GIM8"/>
<gene>
    <name evidence="4" type="primary">mrnC</name>
    <name evidence="6" type="ORF">DealDRAFT_2337</name>
</gene>
<evidence type="ECO:0000256" key="1">
    <source>
        <dbReference type="ARBA" id="ARBA00022722"/>
    </source>
</evidence>
<reference evidence="6 7" key="1">
    <citation type="submission" date="2009-02" db="EMBL/GenBank/DDBJ databases">
        <title>Sequencing of the draft genome and assembly of Dethiobacter alkaliphilus AHT 1.</title>
        <authorList>
            <consortium name="US DOE Joint Genome Institute (JGI-PGF)"/>
            <person name="Lucas S."/>
            <person name="Copeland A."/>
            <person name="Lapidus A."/>
            <person name="Glavina del Rio T."/>
            <person name="Dalin E."/>
            <person name="Tice H."/>
            <person name="Bruce D."/>
            <person name="Goodwin L."/>
            <person name="Pitluck S."/>
            <person name="Larimer F."/>
            <person name="Land M.L."/>
            <person name="Hauser L."/>
            <person name="Muyzer G."/>
        </authorList>
    </citation>
    <scope>NUCLEOTIDE SEQUENCE [LARGE SCALE GENOMIC DNA]</scope>
    <source>
        <strain evidence="6 7">AHT 1</strain>
    </source>
</reference>
<dbReference type="InterPro" id="IPR036389">
    <property type="entry name" value="RNase_III_sf"/>
</dbReference>
<comment type="similarity">
    <text evidence="4">Belongs to the MrnC RNase family.</text>
</comment>
<comment type="subcellular location">
    <subcellularLocation>
        <location evidence="4">Cytoplasm</location>
    </subcellularLocation>
</comment>
<keyword evidence="4" id="KW-0690">Ribosome biogenesis</keyword>
<keyword evidence="4" id="KW-0694">RNA-binding</keyword>
<keyword evidence="4" id="KW-0698">rRNA processing</keyword>
<dbReference type="STRING" id="555088.DealDRAFT_2337"/>
<comment type="cofactor">
    <cofactor evidence="4">
        <name>Mg(2+)</name>
        <dbReference type="ChEBI" id="CHEBI:18420"/>
    </cofactor>
</comment>
<dbReference type="PANTHER" id="PTHR34276:SF1">
    <property type="entry name" value="MINI-RIBONUCLEASE 3"/>
    <property type="match status" value="1"/>
</dbReference>
<keyword evidence="4" id="KW-0699">rRNA-binding</keyword>
<evidence type="ECO:0000313" key="6">
    <source>
        <dbReference type="EMBL" id="EEG76889.1"/>
    </source>
</evidence>
<dbReference type="InterPro" id="IPR000999">
    <property type="entry name" value="RNase_III_dom"/>
</dbReference>
<keyword evidence="3 4" id="KW-0378">Hydrolase</keyword>
<dbReference type="GO" id="GO:0006364">
    <property type="term" value="P:rRNA processing"/>
    <property type="evidence" value="ECO:0007669"/>
    <property type="project" value="UniProtKB-UniRule"/>
</dbReference>
<feature type="active site" evidence="4">
    <location>
        <position position="15"/>
    </location>
</feature>
<dbReference type="EMBL" id="ACJM01000012">
    <property type="protein sequence ID" value="EEG76889.1"/>
    <property type="molecule type" value="Genomic_DNA"/>
</dbReference>